<keyword evidence="2" id="KW-1185">Reference proteome</keyword>
<organism evidence="1 2">
    <name type="scientific">Brevibacterium salitolerans</name>
    <dbReference type="NCBI Taxonomy" id="1403566"/>
    <lineage>
        <taxon>Bacteria</taxon>
        <taxon>Bacillati</taxon>
        <taxon>Actinomycetota</taxon>
        <taxon>Actinomycetes</taxon>
        <taxon>Micrococcales</taxon>
        <taxon>Brevibacteriaceae</taxon>
        <taxon>Brevibacterium</taxon>
    </lineage>
</organism>
<dbReference type="EMBL" id="BAAAPZ010000002">
    <property type="protein sequence ID" value="GAA2089946.1"/>
    <property type="molecule type" value="Genomic_DNA"/>
</dbReference>
<protein>
    <submittedName>
        <fullName evidence="1">Uncharacterized protein</fullName>
    </submittedName>
</protein>
<evidence type="ECO:0000313" key="1">
    <source>
        <dbReference type="EMBL" id="GAA2089946.1"/>
    </source>
</evidence>
<evidence type="ECO:0000313" key="2">
    <source>
        <dbReference type="Proteomes" id="UP001500984"/>
    </source>
</evidence>
<dbReference type="Proteomes" id="UP001500984">
    <property type="component" value="Unassembled WGS sequence"/>
</dbReference>
<proteinExistence type="predicted"/>
<reference evidence="1 2" key="1">
    <citation type="journal article" date="2019" name="Int. J. Syst. Evol. Microbiol.">
        <title>The Global Catalogue of Microorganisms (GCM) 10K type strain sequencing project: providing services to taxonomists for standard genome sequencing and annotation.</title>
        <authorList>
            <consortium name="The Broad Institute Genomics Platform"/>
            <consortium name="The Broad Institute Genome Sequencing Center for Infectious Disease"/>
            <person name="Wu L."/>
            <person name="Ma J."/>
        </authorList>
    </citation>
    <scope>NUCLEOTIDE SEQUENCE [LARGE SCALE GENOMIC DNA]</scope>
    <source>
        <strain evidence="1 2">JCM 15900</strain>
    </source>
</reference>
<dbReference type="RefSeq" id="WP_291797245.1">
    <property type="nucleotide sequence ID" value="NZ_BAAAPZ010000002.1"/>
</dbReference>
<gene>
    <name evidence="1" type="ORF">GCM10009823_06050</name>
</gene>
<comment type="caution">
    <text evidence="1">The sequence shown here is derived from an EMBL/GenBank/DDBJ whole genome shotgun (WGS) entry which is preliminary data.</text>
</comment>
<sequence>MTSLTDDERRTVFLALEEYAAGFAMTLSDQDCAHARELAQRILRARSLELRD</sequence>
<accession>A0ABN2WG04</accession>
<name>A0ABN2WG04_9MICO</name>